<reference evidence="2" key="1">
    <citation type="journal article" date="2019" name="Int. J. Syst. Evol. Microbiol.">
        <title>The Global Catalogue of Microorganisms (GCM) 10K type strain sequencing project: providing services to taxonomists for standard genome sequencing and annotation.</title>
        <authorList>
            <consortium name="The Broad Institute Genomics Platform"/>
            <consortium name="The Broad Institute Genome Sequencing Center for Infectious Disease"/>
            <person name="Wu L."/>
            <person name="Ma J."/>
        </authorList>
    </citation>
    <scope>NUCLEOTIDE SEQUENCE [LARGE SCALE GENOMIC DNA]</scope>
    <source>
        <strain evidence="2">CCUG 56029</strain>
    </source>
</reference>
<sequence>MRYIDVPITAEMLEYARAAEEDVRVHRTRASKIDSLTGLIGELAFAQWFLGDWKAHDVRDTKGRPDFLEVIEVKTSAYPWSDRLNLLVREDYAEKRRPEYYVQVIVDAPNRDAQDIQPGWNCRISGWATPDEVDKAPLRDFGAKGGGRGGYRCRYIAIKDLRAMEAFPSLKTFQSAGQEG</sequence>
<comment type="caution">
    <text evidence="1">The sequence shown here is derived from an EMBL/GenBank/DDBJ whole genome shotgun (WGS) entry which is preliminary data.</text>
</comment>
<gene>
    <name evidence="1" type="ORF">ACFSCT_16940</name>
</gene>
<dbReference type="EMBL" id="JBHUEN010000048">
    <property type="protein sequence ID" value="MFD1883403.1"/>
    <property type="molecule type" value="Genomic_DNA"/>
</dbReference>
<dbReference type="Proteomes" id="UP001597213">
    <property type="component" value="Unassembled WGS sequence"/>
</dbReference>
<evidence type="ECO:0008006" key="3">
    <source>
        <dbReference type="Google" id="ProtNLM"/>
    </source>
</evidence>
<evidence type="ECO:0000313" key="2">
    <source>
        <dbReference type="Proteomes" id="UP001597213"/>
    </source>
</evidence>
<evidence type="ECO:0000313" key="1">
    <source>
        <dbReference type="EMBL" id="MFD1883403.1"/>
    </source>
</evidence>
<accession>A0ABW4RCD0</accession>
<organism evidence="1 2">
    <name type="scientific">Paracoccus pacificus</name>
    <dbReference type="NCBI Taxonomy" id="1463598"/>
    <lineage>
        <taxon>Bacteria</taxon>
        <taxon>Pseudomonadati</taxon>
        <taxon>Pseudomonadota</taxon>
        <taxon>Alphaproteobacteria</taxon>
        <taxon>Rhodobacterales</taxon>
        <taxon>Paracoccaceae</taxon>
        <taxon>Paracoccus</taxon>
    </lineage>
</organism>
<protein>
    <recommendedName>
        <fullName evidence="3">DUF3883 domain-containing protein</fullName>
    </recommendedName>
</protein>
<keyword evidence="2" id="KW-1185">Reference proteome</keyword>
<dbReference type="RefSeq" id="WP_379144768.1">
    <property type="nucleotide sequence ID" value="NZ_JBHUEN010000048.1"/>
</dbReference>
<name>A0ABW4RCD0_9RHOB</name>
<proteinExistence type="predicted"/>